<evidence type="ECO:0000313" key="16">
    <source>
        <dbReference type="Proteomes" id="UP000275408"/>
    </source>
</evidence>
<comment type="similarity">
    <text evidence="2">Belongs to the splicing factor SR family.</text>
</comment>
<dbReference type="GO" id="GO:0003723">
    <property type="term" value="F:RNA binding"/>
    <property type="evidence" value="ECO:0007669"/>
    <property type="project" value="UniProtKB-UniRule"/>
</dbReference>
<name>A0A3M6V413_POCDA</name>
<comment type="caution">
    <text evidence="15">The sequence shown here is derived from an EMBL/GenBank/DDBJ whole genome shotgun (WGS) entry which is preliminary data.</text>
</comment>
<dbReference type="OrthoDB" id="423462at2759"/>
<keyword evidence="7 12" id="KW-0862">Zinc</keyword>
<dbReference type="InterPro" id="IPR003954">
    <property type="entry name" value="RRM_euk-type"/>
</dbReference>
<dbReference type="InterPro" id="IPR000571">
    <property type="entry name" value="Znf_CCCH"/>
</dbReference>
<dbReference type="SMART" id="SM00361">
    <property type="entry name" value="RRM_1"/>
    <property type="match status" value="1"/>
</dbReference>
<keyword evidence="8 11" id="KW-0694">RNA-binding</keyword>
<dbReference type="CDD" id="cd12538">
    <property type="entry name" value="RRM_U2AF35"/>
    <property type="match status" value="1"/>
</dbReference>
<evidence type="ECO:0000256" key="9">
    <source>
        <dbReference type="ARBA" id="ARBA00023187"/>
    </source>
</evidence>
<dbReference type="GO" id="GO:0000398">
    <property type="term" value="P:mRNA splicing, via spliceosome"/>
    <property type="evidence" value="ECO:0007669"/>
    <property type="project" value="InterPro"/>
</dbReference>
<gene>
    <name evidence="15" type="ORF">pdam_00014534</name>
</gene>
<dbReference type="InterPro" id="IPR035979">
    <property type="entry name" value="RBD_domain_sf"/>
</dbReference>
<feature type="domain" description="RRM" evidence="13">
    <location>
        <begin position="65"/>
        <end position="140"/>
    </location>
</feature>
<dbReference type="SUPFAM" id="SSF54928">
    <property type="entry name" value="RNA-binding domain, RBD"/>
    <property type="match status" value="1"/>
</dbReference>
<keyword evidence="10" id="KW-0539">Nucleus</keyword>
<proteinExistence type="inferred from homology"/>
<evidence type="ECO:0000256" key="10">
    <source>
        <dbReference type="ARBA" id="ARBA00023242"/>
    </source>
</evidence>
<organism evidence="15 16">
    <name type="scientific">Pocillopora damicornis</name>
    <name type="common">Cauliflower coral</name>
    <name type="synonym">Millepora damicornis</name>
    <dbReference type="NCBI Taxonomy" id="46731"/>
    <lineage>
        <taxon>Eukaryota</taxon>
        <taxon>Metazoa</taxon>
        <taxon>Cnidaria</taxon>
        <taxon>Anthozoa</taxon>
        <taxon>Hexacorallia</taxon>
        <taxon>Scleractinia</taxon>
        <taxon>Astrocoeniina</taxon>
        <taxon>Pocilloporidae</taxon>
        <taxon>Pocillopora</taxon>
    </lineage>
</organism>
<comment type="subcellular location">
    <subcellularLocation>
        <location evidence="1">Nucleus</location>
    </subcellularLocation>
</comment>
<evidence type="ECO:0000256" key="1">
    <source>
        <dbReference type="ARBA" id="ARBA00004123"/>
    </source>
</evidence>
<keyword evidence="5" id="KW-0677">Repeat</keyword>
<dbReference type="InterPro" id="IPR009145">
    <property type="entry name" value="U2AF_small"/>
</dbReference>
<evidence type="ECO:0000259" key="13">
    <source>
        <dbReference type="PROSITE" id="PS50102"/>
    </source>
</evidence>
<dbReference type="Pfam" id="PF00076">
    <property type="entry name" value="RRM_1"/>
    <property type="match status" value="1"/>
</dbReference>
<keyword evidence="6 12" id="KW-0863">Zinc-finger</keyword>
<evidence type="ECO:0000259" key="14">
    <source>
        <dbReference type="PROSITE" id="PS50103"/>
    </source>
</evidence>
<keyword evidence="16" id="KW-1185">Reference proteome</keyword>
<sequence length="279" mass="31658">MAEYLASIFGTEKDKVNCSFYFKIGACRHGERCSRLHNKPTFSQTILLQNMYQNPQSAAQVADGTSSAISDVEAQEHYDRFFEDVFLELEEKYGEIEEMNVCDNLGDHLVGNVYVKFRYEEDAEKAVNDLDNRWYNGRHVADSMKWENVLEAGFVTSCTCGPFQEYCDESCMAVTGGTGEKVLEVLVLLVLLAEKKHHHGLVRPRLHTLVVLDPGLHPVADPDPLHAGIDPVHRHAAIDRHVIVIEEVDTEQTHRHMTVTEVLDTSVQYHEEILLFCIV</sequence>
<evidence type="ECO:0000256" key="4">
    <source>
        <dbReference type="ARBA" id="ARBA00022723"/>
    </source>
</evidence>
<feature type="zinc finger region" description="C3H1-type" evidence="12">
    <location>
        <begin position="12"/>
        <end position="40"/>
    </location>
</feature>
<dbReference type="GO" id="GO:0008270">
    <property type="term" value="F:zinc ion binding"/>
    <property type="evidence" value="ECO:0007669"/>
    <property type="project" value="UniProtKB-KW"/>
</dbReference>
<dbReference type="Gene3D" id="3.30.70.330">
    <property type="match status" value="1"/>
</dbReference>
<dbReference type="GO" id="GO:0089701">
    <property type="term" value="C:U2AF complex"/>
    <property type="evidence" value="ECO:0007669"/>
    <property type="project" value="InterPro"/>
</dbReference>
<dbReference type="EMBL" id="RCHS01000124">
    <property type="protein sequence ID" value="RMX60682.1"/>
    <property type="molecule type" value="Genomic_DNA"/>
</dbReference>
<dbReference type="FunFam" id="3.30.70.330:FF:000055">
    <property type="entry name" value="Splicing factor U2AF 35 kDa subunit"/>
    <property type="match status" value="1"/>
</dbReference>
<keyword evidence="3" id="KW-0507">mRNA processing</keyword>
<evidence type="ECO:0000256" key="12">
    <source>
        <dbReference type="PROSITE-ProRule" id="PRU00723"/>
    </source>
</evidence>
<protein>
    <recommendedName>
        <fullName evidence="17">C3H1-type domain-containing protein</fullName>
    </recommendedName>
</protein>
<evidence type="ECO:0000256" key="7">
    <source>
        <dbReference type="ARBA" id="ARBA00022833"/>
    </source>
</evidence>
<dbReference type="InterPro" id="IPR000504">
    <property type="entry name" value="RRM_dom"/>
</dbReference>
<dbReference type="PRINTS" id="PR01848">
    <property type="entry name" value="U2AUXFACTOR"/>
</dbReference>
<dbReference type="STRING" id="46731.A0A3M6V413"/>
<reference evidence="15 16" key="1">
    <citation type="journal article" date="2018" name="Sci. Rep.">
        <title>Comparative analysis of the Pocillopora damicornis genome highlights role of immune system in coral evolution.</title>
        <authorList>
            <person name="Cunning R."/>
            <person name="Bay R.A."/>
            <person name="Gillette P."/>
            <person name="Baker A.C."/>
            <person name="Traylor-Knowles N."/>
        </authorList>
    </citation>
    <scope>NUCLEOTIDE SEQUENCE [LARGE SCALE GENOMIC DNA]</scope>
    <source>
        <strain evidence="15">RSMAS</strain>
        <tissue evidence="15">Whole animal</tissue>
    </source>
</reference>
<evidence type="ECO:0000313" key="15">
    <source>
        <dbReference type="EMBL" id="RMX60682.1"/>
    </source>
</evidence>
<accession>A0A3M6V413</accession>
<dbReference type="InterPro" id="IPR012677">
    <property type="entry name" value="Nucleotide-bd_a/b_plait_sf"/>
</dbReference>
<evidence type="ECO:0000256" key="6">
    <source>
        <dbReference type="ARBA" id="ARBA00022771"/>
    </source>
</evidence>
<keyword evidence="4 12" id="KW-0479">Metal-binding</keyword>
<keyword evidence="9" id="KW-0508">mRNA splicing</keyword>
<evidence type="ECO:0000256" key="8">
    <source>
        <dbReference type="ARBA" id="ARBA00022884"/>
    </source>
</evidence>
<dbReference type="AlphaFoldDB" id="A0A3M6V413"/>
<dbReference type="PROSITE" id="PS50103">
    <property type="entry name" value="ZF_C3H1"/>
    <property type="match status" value="1"/>
</dbReference>
<feature type="domain" description="C3H1-type" evidence="14">
    <location>
        <begin position="12"/>
        <end position="40"/>
    </location>
</feature>
<evidence type="ECO:0000256" key="11">
    <source>
        <dbReference type="PROSITE-ProRule" id="PRU00176"/>
    </source>
</evidence>
<evidence type="ECO:0008006" key="17">
    <source>
        <dbReference type="Google" id="ProtNLM"/>
    </source>
</evidence>
<dbReference type="Proteomes" id="UP000275408">
    <property type="component" value="Unassembled WGS sequence"/>
</dbReference>
<dbReference type="Pfam" id="PF00642">
    <property type="entry name" value="zf-CCCH"/>
    <property type="match status" value="1"/>
</dbReference>
<dbReference type="PROSITE" id="PS50102">
    <property type="entry name" value="RRM"/>
    <property type="match status" value="1"/>
</dbReference>
<dbReference type="PANTHER" id="PTHR12620">
    <property type="entry name" value="U2 SNRNP AUXILIARY FACTOR, SMALL SUBUNIT"/>
    <property type="match status" value="1"/>
</dbReference>
<evidence type="ECO:0000256" key="2">
    <source>
        <dbReference type="ARBA" id="ARBA00010269"/>
    </source>
</evidence>
<evidence type="ECO:0000256" key="3">
    <source>
        <dbReference type="ARBA" id="ARBA00022664"/>
    </source>
</evidence>
<evidence type="ECO:0000256" key="5">
    <source>
        <dbReference type="ARBA" id="ARBA00022737"/>
    </source>
</evidence>